<evidence type="ECO:0000313" key="3">
    <source>
        <dbReference type="Proteomes" id="UP000009049"/>
    </source>
</evidence>
<evidence type="ECO:0000313" key="2">
    <source>
        <dbReference type="EMBL" id="EAR15249.1"/>
    </source>
</evidence>
<organism evidence="2 3">
    <name type="scientific">Robiginitalea biformata (strain ATCC BAA-864 / DSM 15991 / KCTC 12146 / HTCC2501)</name>
    <dbReference type="NCBI Taxonomy" id="313596"/>
    <lineage>
        <taxon>Bacteria</taxon>
        <taxon>Pseudomonadati</taxon>
        <taxon>Bacteroidota</taxon>
        <taxon>Flavobacteriia</taxon>
        <taxon>Flavobacteriales</taxon>
        <taxon>Flavobacteriaceae</taxon>
        <taxon>Robiginitalea</taxon>
    </lineage>
</organism>
<feature type="domain" description="YdhG-like" evidence="1">
    <location>
        <begin position="15"/>
        <end position="112"/>
    </location>
</feature>
<dbReference type="InterPro" id="IPR016786">
    <property type="entry name" value="YdeI_bac"/>
</dbReference>
<dbReference type="AlphaFoldDB" id="A4CK50"/>
<keyword evidence="3" id="KW-1185">Reference proteome</keyword>
<dbReference type="HOGENOM" id="CLU_116201_0_0_10"/>
<protein>
    <recommendedName>
        <fullName evidence="1">YdhG-like domain-containing protein</fullName>
    </recommendedName>
</protein>
<dbReference type="STRING" id="313596.RB2501_13014"/>
<sequence>MNPKVNFFFEKSGPWQEAFRQLRSLLLGYGLDEELKWGVPCYTHRGANIVLIHGFKEYCALLFHKGALLQDSEGILVQQTEHVQSSRQVRFTDASQIDPLEPCLRAYVHEAIEVETAGLKVRYRKTDEFDMPEELEEALDEDPELKEAFNSLTPGRQRGYLLHIGKAKQSKTRKSRIEKCRSKIFMGKGYNER</sequence>
<dbReference type="PIRSF" id="PIRSF021308">
    <property type="entry name" value="UCP021308"/>
    <property type="match status" value="1"/>
</dbReference>
<proteinExistence type="predicted"/>
<dbReference type="Proteomes" id="UP000009049">
    <property type="component" value="Chromosome"/>
</dbReference>
<dbReference type="RefSeq" id="WP_015754568.1">
    <property type="nucleotide sequence ID" value="NC_013222.1"/>
</dbReference>
<dbReference type="OrthoDB" id="214150at2"/>
<dbReference type="InterPro" id="IPR014922">
    <property type="entry name" value="YdhG-like"/>
</dbReference>
<gene>
    <name evidence="2" type="ordered locus">RB2501_13014</name>
</gene>
<dbReference type="Gene3D" id="3.90.1150.200">
    <property type="match status" value="1"/>
</dbReference>
<dbReference type="Pfam" id="PF08818">
    <property type="entry name" value="DUF1801"/>
    <property type="match status" value="1"/>
</dbReference>
<dbReference type="EMBL" id="CP001712">
    <property type="protein sequence ID" value="EAR15249.1"/>
    <property type="molecule type" value="Genomic_DNA"/>
</dbReference>
<name>A4CK50_ROBBH</name>
<dbReference type="eggNOG" id="COG4430">
    <property type="taxonomic scope" value="Bacteria"/>
</dbReference>
<dbReference type="Pfam" id="PF13376">
    <property type="entry name" value="OmdA"/>
    <property type="match status" value="1"/>
</dbReference>
<reference evidence="2 3" key="1">
    <citation type="journal article" date="2009" name="J. Bacteriol.">
        <title>Complete genome sequence of Robiginitalea biformata HTCC2501.</title>
        <authorList>
            <person name="Oh H.M."/>
            <person name="Giovannoni S.J."/>
            <person name="Lee K."/>
            <person name="Ferriera S."/>
            <person name="Johnson J."/>
            <person name="Cho J.C."/>
        </authorList>
    </citation>
    <scope>NUCLEOTIDE SEQUENCE [LARGE SCALE GENOMIC DNA]</scope>
    <source>
        <strain evidence="3">ATCC BAA-864 / HTCC2501 / KCTC 12146</strain>
    </source>
</reference>
<dbReference type="SUPFAM" id="SSF159888">
    <property type="entry name" value="YdhG-like"/>
    <property type="match status" value="1"/>
</dbReference>
<dbReference type="KEGG" id="rbi:RB2501_13014"/>
<evidence type="ECO:0000259" key="1">
    <source>
        <dbReference type="Pfam" id="PF08818"/>
    </source>
</evidence>
<accession>A4CK50</accession>